<dbReference type="GO" id="GO:0022857">
    <property type="term" value="F:transmembrane transporter activity"/>
    <property type="evidence" value="ECO:0007669"/>
    <property type="project" value="InterPro"/>
</dbReference>
<dbReference type="Gene3D" id="2.40.420.20">
    <property type="match status" value="1"/>
</dbReference>
<evidence type="ECO:0000313" key="4">
    <source>
        <dbReference type="EMBL" id="MXO53300.1"/>
    </source>
</evidence>
<dbReference type="GO" id="GO:0060003">
    <property type="term" value="P:copper ion export"/>
    <property type="evidence" value="ECO:0007669"/>
    <property type="project" value="TreeGrafter"/>
</dbReference>
<dbReference type="OrthoDB" id="9800613at2"/>
<feature type="signal peptide" evidence="3">
    <location>
        <begin position="1"/>
        <end position="21"/>
    </location>
</feature>
<sequence>MTRSRLLAACLAALLPLSLVACGNGADAPAEEAHGHGGGGIVVTDFTETTELFVEYRPLVMGKNRRFDAHLTWLDSYDPVTDGTLTAELTWPDGSTDTAEAGPSDVKGIFRPLLTASKSGTARLRLVLDNPRGVSSHDLGDVTVYATSEEGAEAAPPETEIEGAIAFTKEVQWRIPFMTAPATMEELAETVPVTVDVQMQPQAEAIVSAPVDGIVRAPRVYSSGSFVRRGQTLASISSTLGGGEDVATLEFAVNEASIARDAAAREVARMNSLVEAEAVPSRRLDEARTDLRLAEAQLRSARQRRNAVAGGGSGVPVVAPISGEILESSLVQGKGVQGGEQLMRIGNPAALWLVARVPESLAAQVGSPQGIDLTLPGETISLGRSDVSLVQRGAAIDPATRTLPVIFAWNSRAVRPGQRLQGSLRTGTATKRLTIPAGAILNEGGQDVVYVMLGGETFQRRAVTVLSRSGDRVAVEGQIEAGERVVSQGASAVRAAAATPGAFGHGHAH</sequence>
<dbReference type="AlphaFoldDB" id="A0A844Y463"/>
<dbReference type="EMBL" id="WTYD01000001">
    <property type="protein sequence ID" value="MXO53300.1"/>
    <property type="molecule type" value="Genomic_DNA"/>
</dbReference>
<evidence type="ECO:0000256" key="2">
    <source>
        <dbReference type="ARBA" id="ARBA00022448"/>
    </source>
</evidence>
<evidence type="ECO:0000256" key="3">
    <source>
        <dbReference type="SAM" id="SignalP"/>
    </source>
</evidence>
<keyword evidence="2" id="KW-0813">Transport</keyword>
<dbReference type="Proteomes" id="UP000430272">
    <property type="component" value="Unassembled WGS sequence"/>
</dbReference>
<reference evidence="4 5" key="1">
    <citation type="submission" date="2019-12" db="EMBL/GenBank/DDBJ databases">
        <title>Genomic-based taxomic classification of the family Erythrobacteraceae.</title>
        <authorList>
            <person name="Xu L."/>
        </authorList>
    </citation>
    <scope>NUCLEOTIDE SEQUENCE [LARGE SCALE GENOMIC DNA]</scope>
    <source>
        <strain evidence="4 5">JCM 17468</strain>
    </source>
</reference>
<dbReference type="GO" id="GO:0016020">
    <property type="term" value="C:membrane"/>
    <property type="evidence" value="ECO:0007669"/>
    <property type="project" value="InterPro"/>
</dbReference>
<gene>
    <name evidence="4" type="ORF">GRI47_04670</name>
</gene>
<dbReference type="InterPro" id="IPR051909">
    <property type="entry name" value="MFP_Cation_Efflux"/>
</dbReference>
<dbReference type="GO" id="GO:0046914">
    <property type="term" value="F:transition metal ion binding"/>
    <property type="evidence" value="ECO:0007669"/>
    <property type="project" value="TreeGrafter"/>
</dbReference>
<feature type="chain" id="PRO_5032395523" evidence="3">
    <location>
        <begin position="22"/>
        <end position="509"/>
    </location>
</feature>
<dbReference type="RefSeq" id="WP_160660177.1">
    <property type="nucleotide sequence ID" value="NZ_BAABDV010000001.1"/>
</dbReference>
<dbReference type="Gene3D" id="2.40.30.170">
    <property type="match status" value="1"/>
</dbReference>
<proteinExistence type="inferred from homology"/>
<keyword evidence="3" id="KW-0732">Signal</keyword>
<dbReference type="InterPro" id="IPR006143">
    <property type="entry name" value="RND_pump_MFP"/>
</dbReference>
<accession>A0A844Y463</accession>
<evidence type="ECO:0000256" key="1">
    <source>
        <dbReference type="ARBA" id="ARBA00009477"/>
    </source>
</evidence>
<comment type="caution">
    <text evidence="4">The sequence shown here is derived from an EMBL/GenBank/DDBJ whole genome shotgun (WGS) entry which is preliminary data.</text>
</comment>
<dbReference type="GO" id="GO:0030288">
    <property type="term" value="C:outer membrane-bounded periplasmic space"/>
    <property type="evidence" value="ECO:0007669"/>
    <property type="project" value="TreeGrafter"/>
</dbReference>
<dbReference type="PROSITE" id="PS51257">
    <property type="entry name" value="PROKAR_LIPOPROTEIN"/>
    <property type="match status" value="1"/>
</dbReference>
<dbReference type="PANTHER" id="PTHR30097">
    <property type="entry name" value="CATION EFFLUX SYSTEM PROTEIN CUSB"/>
    <property type="match status" value="1"/>
</dbReference>
<dbReference type="GO" id="GO:0015679">
    <property type="term" value="P:plasma membrane copper ion transport"/>
    <property type="evidence" value="ECO:0007669"/>
    <property type="project" value="TreeGrafter"/>
</dbReference>
<evidence type="ECO:0000313" key="5">
    <source>
        <dbReference type="Proteomes" id="UP000430272"/>
    </source>
</evidence>
<dbReference type="NCBIfam" id="TIGR01730">
    <property type="entry name" value="RND_mfp"/>
    <property type="match status" value="1"/>
</dbReference>
<keyword evidence="5" id="KW-1185">Reference proteome</keyword>
<name>A0A844Y463_9SPHN</name>
<dbReference type="SUPFAM" id="SSF111369">
    <property type="entry name" value="HlyD-like secretion proteins"/>
    <property type="match status" value="1"/>
</dbReference>
<organism evidence="4 5">
    <name type="scientific">Qipengyuania pelagi</name>
    <dbReference type="NCBI Taxonomy" id="994320"/>
    <lineage>
        <taxon>Bacteria</taxon>
        <taxon>Pseudomonadati</taxon>
        <taxon>Pseudomonadota</taxon>
        <taxon>Alphaproteobacteria</taxon>
        <taxon>Sphingomonadales</taxon>
        <taxon>Erythrobacteraceae</taxon>
        <taxon>Qipengyuania</taxon>
    </lineage>
</organism>
<dbReference type="PANTHER" id="PTHR30097:SF15">
    <property type="entry name" value="CATION EFFLUX SYSTEM PROTEIN CUSB"/>
    <property type="match status" value="1"/>
</dbReference>
<dbReference type="Gene3D" id="2.40.50.100">
    <property type="match status" value="1"/>
</dbReference>
<protein>
    <submittedName>
        <fullName evidence="4">Efflux RND transporter periplasmic adaptor subunit</fullName>
    </submittedName>
</protein>
<comment type="similarity">
    <text evidence="1">Belongs to the membrane fusion protein (MFP) (TC 8.A.1) family.</text>
</comment>
<dbReference type="Gene3D" id="1.10.287.470">
    <property type="entry name" value="Helix hairpin bin"/>
    <property type="match status" value="1"/>
</dbReference>